<feature type="region of interest" description="Disordered" evidence="3">
    <location>
        <begin position="1"/>
        <end position="45"/>
    </location>
</feature>
<dbReference type="InterPro" id="IPR045173">
    <property type="entry name" value="Cdt1"/>
</dbReference>
<feature type="compositionally biased region" description="Low complexity" evidence="3">
    <location>
        <begin position="252"/>
        <end position="268"/>
    </location>
</feature>
<dbReference type="PANTHER" id="PTHR28637:SF9">
    <property type="entry name" value="CDT1-LIKE PROTEIN A, CHLOROPLASTIC"/>
    <property type="match status" value="1"/>
</dbReference>
<dbReference type="OrthoDB" id="341730at2759"/>
<keyword evidence="2" id="KW-0131">Cell cycle</keyword>
<dbReference type="InterPro" id="IPR032054">
    <property type="entry name" value="Cdt1_C"/>
</dbReference>
<comment type="similarity">
    <text evidence="1">Belongs to the Cdt1 family.</text>
</comment>
<dbReference type="Pfam" id="PF08839">
    <property type="entry name" value="CDT1"/>
    <property type="match status" value="1"/>
</dbReference>
<feature type="compositionally biased region" description="Polar residues" evidence="3">
    <location>
        <begin position="278"/>
        <end position="302"/>
    </location>
</feature>
<evidence type="ECO:0000256" key="1">
    <source>
        <dbReference type="ARBA" id="ARBA00008356"/>
    </source>
</evidence>
<feature type="domain" description="CDT1 Geminin-binding" evidence="4">
    <location>
        <begin position="63"/>
        <end position="194"/>
    </location>
</feature>
<dbReference type="GO" id="GO:0003677">
    <property type="term" value="F:DNA binding"/>
    <property type="evidence" value="ECO:0007669"/>
    <property type="project" value="InterPro"/>
</dbReference>
<dbReference type="AlphaFoldDB" id="A0A9Q1K5W7"/>
<dbReference type="Gene3D" id="1.10.10.1420">
    <property type="entry name" value="DNA replication factor Cdt1, C-terminal WH domain"/>
    <property type="match status" value="1"/>
</dbReference>
<sequence length="512" mass="57636">MASIESKLSDESLKSPAKTSPELTAPPSDQISDDQNHPSWCIRTPQKLPSLPRKVKHRRPSELPEKYEIIGRFFDALVASLKLLRLRKSIPVFSKIRVMIESMSERRFTHQHLAQLKFLLPELGVRRVLLPDDETRCMKYDLHLTLNVNTMINTKKRKRGSKFSPLKDCFISRLLQFLRAHPEGTEVPEEEVAEPFNWRKHAPLLNATEPSCSVSLVCKSEELQPAQASHFSASFKKHFSKGDQGHESGIRFQSPSQFSLQSPSASVSKHLINEDESPNQTAVQNQQGPSAADETASSQNAKTKVITPKKLAGTPTKLTASTPALQTPKRCRMSPDDNLAIPPNKVANRPACARSLRFDRLPTNVNIELQVDAESSNILDILPASLLQSLKEKEERTTEQAKRKQMIGSLLKLFDRIYYLFQSPKSSALTREALIRDLTECHPDITDQSEVEQQLMILQETIPDWISPKLSPSGKILYRSMPSHHGESGDSELLQLMYSLTATYTMPCILCE</sequence>
<name>A0A9Q1K5W7_9CARY</name>
<evidence type="ECO:0000259" key="4">
    <source>
        <dbReference type="SMART" id="SM01075"/>
    </source>
</evidence>
<evidence type="ECO:0000256" key="2">
    <source>
        <dbReference type="ARBA" id="ARBA00023306"/>
    </source>
</evidence>
<feature type="compositionally biased region" description="Basic and acidic residues" evidence="3">
    <location>
        <begin position="240"/>
        <end position="249"/>
    </location>
</feature>
<proteinExistence type="inferred from homology"/>
<organism evidence="5 6">
    <name type="scientific">Carnegiea gigantea</name>
    <dbReference type="NCBI Taxonomy" id="171969"/>
    <lineage>
        <taxon>Eukaryota</taxon>
        <taxon>Viridiplantae</taxon>
        <taxon>Streptophyta</taxon>
        <taxon>Embryophyta</taxon>
        <taxon>Tracheophyta</taxon>
        <taxon>Spermatophyta</taxon>
        <taxon>Magnoliopsida</taxon>
        <taxon>eudicotyledons</taxon>
        <taxon>Gunneridae</taxon>
        <taxon>Pentapetalae</taxon>
        <taxon>Caryophyllales</taxon>
        <taxon>Cactineae</taxon>
        <taxon>Cactaceae</taxon>
        <taxon>Cactoideae</taxon>
        <taxon>Echinocereeae</taxon>
        <taxon>Carnegiea</taxon>
    </lineage>
</organism>
<keyword evidence="6" id="KW-1185">Reference proteome</keyword>
<dbReference type="Proteomes" id="UP001153076">
    <property type="component" value="Unassembled WGS sequence"/>
</dbReference>
<dbReference type="GO" id="GO:0000076">
    <property type="term" value="P:DNA replication checkpoint signaling"/>
    <property type="evidence" value="ECO:0007669"/>
    <property type="project" value="TreeGrafter"/>
</dbReference>
<dbReference type="GO" id="GO:0071163">
    <property type="term" value="P:DNA replication preinitiation complex assembly"/>
    <property type="evidence" value="ECO:0007669"/>
    <property type="project" value="InterPro"/>
</dbReference>
<feature type="compositionally biased region" description="Polar residues" evidence="3">
    <location>
        <begin position="17"/>
        <end position="30"/>
    </location>
</feature>
<dbReference type="GO" id="GO:0070182">
    <property type="term" value="F:DNA polymerase binding"/>
    <property type="evidence" value="ECO:0007669"/>
    <property type="project" value="TreeGrafter"/>
</dbReference>
<evidence type="ECO:0000313" key="5">
    <source>
        <dbReference type="EMBL" id="KAJ8436986.1"/>
    </source>
</evidence>
<dbReference type="InterPro" id="IPR014939">
    <property type="entry name" value="CDT1_Gemini-bd-like"/>
</dbReference>
<dbReference type="GO" id="GO:0005634">
    <property type="term" value="C:nucleus"/>
    <property type="evidence" value="ECO:0007669"/>
    <property type="project" value="TreeGrafter"/>
</dbReference>
<reference evidence="5" key="1">
    <citation type="submission" date="2022-04" db="EMBL/GenBank/DDBJ databases">
        <title>Carnegiea gigantea Genome sequencing and assembly v2.</title>
        <authorList>
            <person name="Copetti D."/>
            <person name="Sanderson M.J."/>
            <person name="Burquez A."/>
            <person name="Wojciechowski M.F."/>
        </authorList>
    </citation>
    <scope>NUCLEOTIDE SEQUENCE</scope>
    <source>
        <strain evidence="5">SGP5-SGP5p</strain>
        <tissue evidence="5">Aerial part</tissue>
    </source>
</reference>
<dbReference type="GO" id="GO:0000278">
    <property type="term" value="P:mitotic cell cycle"/>
    <property type="evidence" value="ECO:0007669"/>
    <property type="project" value="TreeGrafter"/>
</dbReference>
<dbReference type="SUPFAM" id="SSF46785">
    <property type="entry name" value="Winged helix' DNA-binding domain"/>
    <property type="match status" value="1"/>
</dbReference>
<dbReference type="Pfam" id="PF16679">
    <property type="entry name" value="CDT1_C"/>
    <property type="match status" value="1"/>
</dbReference>
<evidence type="ECO:0000313" key="6">
    <source>
        <dbReference type="Proteomes" id="UP001153076"/>
    </source>
</evidence>
<dbReference type="EMBL" id="JAKOGI010000320">
    <property type="protein sequence ID" value="KAJ8436986.1"/>
    <property type="molecule type" value="Genomic_DNA"/>
</dbReference>
<gene>
    <name evidence="5" type="ORF">Cgig2_010331</name>
</gene>
<dbReference type="GO" id="GO:0030174">
    <property type="term" value="P:regulation of DNA-templated DNA replication initiation"/>
    <property type="evidence" value="ECO:0007669"/>
    <property type="project" value="InterPro"/>
</dbReference>
<dbReference type="InterPro" id="IPR038090">
    <property type="entry name" value="Cdt1_C_WH_dom_sf"/>
</dbReference>
<dbReference type="SMART" id="SM01075">
    <property type="entry name" value="CDT1"/>
    <property type="match status" value="1"/>
</dbReference>
<dbReference type="InterPro" id="IPR036390">
    <property type="entry name" value="WH_DNA-bd_sf"/>
</dbReference>
<dbReference type="PANTHER" id="PTHR28637">
    <property type="entry name" value="DNA REPLICATION FACTOR CDT1"/>
    <property type="match status" value="1"/>
</dbReference>
<evidence type="ECO:0000256" key="3">
    <source>
        <dbReference type="SAM" id="MobiDB-lite"/>
    </source>
</evidence>
<feature type="region of interest" description="Disordered" evidence="3">
    <location>
        <begin position="238"/>
        <end position="321"/>
    </location>
</feature>
<comment type="caution">
    <text evidence="5">The sequence shown here is derived from an EMBL/GenBank/DDBJ whole genome shotgun (WGS) entry which is preliminary data.</text>
</comment>
<protein>
    <recommendedName>
        <fullName evidence="4">CDT1 Geminin-binding domain-containing protein</fullName>
    </recommendedName>
</protein>
<accession>A0A9Q1K5W7</accession>